<proteinExistence type="predicted"/>
<sequence>MSGSQAAYTYLSFQRPPPSRVAPGEAVGVSPLICSDLRDLVHTPAEPLLLRLQWVVLQQGQLRAVPKQEPVSVTWSGPQDAYRVTTLTAPALRHDAELRLAMWAEHRPATHKRRKNGEADLGVHLCTAFDSRRHADDALDALPIPVVTGPIRVGRGAAGNDKVDSTSRLFTLGRQERYRVLEIREQTGFALDKHVWDAAMHLSRLLVEVLPAGAAEVEAKDLEMERTARNHLQSLCTAPSLRVVELGAGTAMLSIMLAALWNKRTASSPASSEDDAPSRTTLECWATDLEPALSLIDTNIGLNSASLAARDDRSVLVRSLLLDWDAEKLPAELRRTDGAAADIVLASDCTYNPSSFTALARTIARLLSSSSSAAQDGPGPLALLAKKHRHIDEEALWDTLAAHRLSARLIAGRAPSTHDDADYEGWGIWLLTLDAA</sequence>
<reference evidence="1 2" key="1">
    <citation type="journal article" date="2018" name="Mol. Biol. Evol.">
        <title>Broad Genomic Sampling Reveals a Smut Pathogenic Ancestry of the Fungal Clade Ustilaginomycotina.</title>
        <authorList>
            <person name="Kijpornyongpan T."/>
            <person name="Mondo S.J."/>
            <person name="Barry K."/>
            <person name="Sandor L."/>
            <person name="Lee J."/>
            <person name="Lipzen A."/>
            <person name="Pangilinan J."/>
            <person name="LaButti K."/>
            <person name="Hainaut M."/>
            <person name="Henrissat B."/>
            <person name="Grigoriev I.V."/>
            <person name="Spatafora J.W."/>
            <person name="Aime M.C."/>
        </authorList>
    </citation>
    <scope>NUCLEOTIDE SEQUENCE [LARGE SCALE GENOMIC DNA]</scope>
    <source>
        <strain evidence="1 2">MCA 4186</strain>
    </source>
</reference>
<dbReference type="GO" id="GO:0008757">
    <property type="term" value="F:S-adenosylmethionine-dependent methyltransferase activity"/>
    <property type="evidence" value="ECO:0007669"/>
    <property type="project" value="UniProtKB-ARBA"/>
</dbReference>
<dbReference type="STRING" id="58919.A0A316ZDN6"/>
<dbReference type="EMBL" id="KZ819291">
    <property type="protein sequence ID" value="PWN98405.1"/>
    <property type="molecule type" value="Genomic_DNA"/>
</dbReference>
<dbReference type="PANTHER" id="PTHR14614">
    <property type="entry name" value="HEPATOCELLULAR CARCINOMA-ASSOCIATED ANTIGEN"/>
    <property type="match status" value="1"/>
</dbReference>
<dbReference type="RefSeq" id="XP_025598684.1">
    <property type="nucleotide sequence ID" value="XM_025744084.1"/>
</dbReference>
<dbReference type="Proteomes" id="UP000245946">
    <property type="component" value="Unassembled WGS sequence"/>
</dbReference>
<protein>
    <submittedName>
        <fullName evidence="1">Uncharacterized protein</fullName>
    </submittedName>
</protein>
<dbReference type="InterPro" id="IPR019410">
    <property type="entry name" value="Methyltransf_16"/>
</dbReference>
<gene>
    <name evidence="1" type="ORF">FA09DRAFT_338277</name>
</gene>
<dbReference type="InterPro" id="IPR029063">
    <property type="entry name" value="SAM-dependent_MTases_sf"/>
</dbReference>
<organism evidence="1 2">
    <name type="scientific">Tilletiopsis washingtonensis</name>
    <dbReference type="NCBI Taxonomy" id="58919"/>
    <lineage>
        <taxon>Eukaryota</taxon>
        <taxon>Fungi</taxon>
        <taxon>Dikarya</taxon>
        <taxon>Basidiomycota</taxon>
        <taxon>Ustilaginomycotina</taxon>
        <taxon>Exobasidiomycetes</taxon>
        <taxon>Entylomatales</taxon>
        <taxon>Entylomatales incertae sedis</taxon>
        <taxon>Tilletiopsis</taxon>
    </lineage>
</organism>
<dbReference type="GeneID" id="37271628"/>
<dbReference type="AlphaFoldDB" id="A0A316ZDN6"/>
<keyword evidence="2" id="KW-1185">Reference proteome</keyword>
<dbReference type="SUPFAM" id="SSF53335">
    <property type="entry name" value="S-adenosyl-L-methionine-dependent methyltransferases"/>
    <property type="match status" value="1"/>
</dbReference>
<dbReference type="OrthoDB" id="413520at2759"/>
<dbReference type="Gene3D" id="3.40.50.150">
    <property type="entry name" value="Vaccinia Virus protein VP39"/>
    <property type="match status" value="1"/>
</dbReference>
<evidence type="ECO:0000313" key="2">
    <source>
        <dbReference type="Proteomes" id="UP000245946"/>
    </source>
</evidence>
<dbReference type="Pfam" id="PF10294">
    <property type="entry name" value="Methyltransf_16"/>
    <property type="match status" value="1"/>
</dbReference>
<name>A0A316ZDN6_9BASI</name>
<evidence type="ECO:0000313" key="1">
    <source>
        <dbReference type="EMBL" id="PWN98405.1"/>
    </source>
</evidence>
<accession>A0A316ZDN6</accession>